<sequence>MNFSSKLLEDAVNEFSKLPGVGQKTALRLVLHLLNRETEEVELFGNSIIRLRNEIKHCSICHNISDNQICEICSATKRDREVICVVEDTRDVMAVENTSQYFGVYHVLGGLISPMDGIGPSDLFIDSLVQRVATTPVKEVILALSATMEGDTTLFYLYKKLKEFQIPITTIAKGIAFGGELEYADEITLGRSIVTRVPYENSIIK</sequence>
<dbReference type="InterPro" id="IPR034137">
    <property type="entry name" value="TOPRIM_RecR"/>
</dbReference>
<keyword evidence="4 7" id="KW-0862">Zinc</keyword>
<comment type="similarity">
    <text evidence="7">Belongs to the RecR family.</text>
</comment>
<feature type="domain" description="Toprim" evidence="8">
    <location>
        <begin position="81"/>
        <end position="176"/>
    </location>
</feature>
<dbReference type="PANTHER" id="PTHR30446">
    <property type="entry name" value="RECOMBINATION PROTEIN RECR"/>
    <property type="match status" value="1"/>
</dbReference>
<evidence type="ECO:0000256" key="2">
    <source>
        <dbReference type="ARBA" id="ARBA00022763"/>
    </source>
</evidence>
<organism evidence="9 10">
    <name type="scientific">Pedobacter duraquae</name>
    <dbReference type="NCBI Taxonomy" id="425511"/>
    <lineage>
        <taxon>Bacteria</taxon>
        <taxon>Pseudomonadati</taxon>
        <taxon>Bacteroidota</taxon>
        <taxon>Sphingobacteriia</taxon>
        <taxon>Sphingobacteriales</taxon>
        <taxon>Sphingobacteriaceae</taxon>
        <taxon>Pedobacter</taxon>
    </lineage>
</organism>
<dbReference type="HAMAP" id="MF_00017">
    <property type="entry name" value="RecR"/>
    <property type="match status" value="1"/>
</dbReference>
<dbReference type="Pfam" id="PF21175">
    <property type="entry name" value="RecR_C"/>
    <property type="match status" value="1"/>
</dbReference>
<dbReference type="CDD" id="cd01025">
    <property type="entry name" value="TOPRIM_recR"/>
    <property type="match status" value="1"/>
</dbReference>
<dbReference type="Gene3D" id="6.10.250.240">
    <property type="match status" value="1"/>
</dbReference>
<dbReference type="Gene3D" id="1.10.8.420">
    <property type="entry name" value="RecR Domain 1"/>
    <property type="match status" value="1"/>
</dbReference>
<dbReference type="NCBIfam" id="TIGR00615">
    <property type="entry name" value="recR"/>
    <property type="match status" value="1"/>
</dbReference>
<dbReference type="InterPro" id="IPR000093">
    <property type="entry name" value="DNA_Rcmb_RecR"/>
</dbReference>
<evidence type="ECO:0000256" key="4">
    <source>
        <dbReference type="ARBA" id="ARBA00022833"/>
    </source>
</evidence>
<dbReference type="EMBL" id="SNWM01000002">
    <property type="protein sequence ID" value="TDO22645.1"/>
    <property type="molecule type" value="Genomic_DNA"/>
</dbReference>
<evidence type="ECO:0000313" key="9">
    <source>
        <dbReference type="EMBL" id="TDO22645.1"/>
    </source>
</evidence>
<dbReference type="AlphaFoldDB" id="A0A4R6IL18"/>
<evidence type="ECO:0000256" key="1">
    <source>
        <dbReference type="ARBA" id="ARBA00022723"/>
    </source>
</evidence>
<dbReference type="Gene3D" id="3.40.1360.10">
    <property type="match status" value="1"/>
</dbReference>
<evidence type="ECO:0000256" key="5">
    <source>
        <dbReference type="ARBA" id="ARBA00023172"/>
    </source>
</evidence>
<dbReference type="GO" id="GO:0006310">
    <property type="term" value="P:DNA recombination"/>
    <property type="evidence" value="ECO:0007669"/>
    <property type="project" value="UniProtKB-UniRule"/>
</dbReference>
<dbReference type="SUPFAM" id="SSF111304">
    <property type="entry name" value="Recombination protein RecR"/>
    <property type="match status" value="1"/>
</dbReference>
<dbReference type="Proteomes" id="UP000295499">
    <property type="component" value="Unassembled WGS sequence"/>
</dbReference>
<dbReference type="PROSITE" id="PS01300">
    <property type="entry name" value="RECR"/>
    <property type="match status" value="1"/>
</dbReference>
<keyword evidence="1 7" id="KW-0479">Metal-binding</keyword>
<dbReference type="SMART" id="SM00493">
    <property type="entry name" value="TOPRIM"/>
    <property type="match status" value="1"/>
</dbReference>
<dbReference type="Pfam" id="PF02132">
    <property type="entry name" value="RecR_ZnF"/>
    <property type="match status" value="1"/>
</dbReference>
<dbReference type="GO" id="GO:0003677">
    <property type="term" value="F:DNA binding"/>
    <property type="evidence" value="ECO:0007669"/>
    <property type="project" value="UniProtKB-UniRule"/>
</dbReference>
<comment type="caution">
    <text evidence="9">The sequence shown here is derived from an EMBL/GenBank/DDBJ whole genome shotgun (WGS) entry which is preliminary data.</text>
</comment>
<dbReference type="GO" id="GO:0006281">
    <property type="term" value="P:DNA repair"/>
    <property type="evidence" value="ECO:0007669"/>
    <property type="project" value="UniProtKB-UniRule"/>
</dbReference>
<dbReference type="PANTHER" id="PTHR30446:SF0">
    <property type="entry name" value="RECOMBINATION PROTEIN RECR"/>
    <property type="match status" value="1"/>
</dbReference>
<keyword evidence="3 7" id="KW-0863">Zinc-finger</keyword>
<dbReference type="PROSITE" id="PS50880">
    <property type="entry name" value="TOPRIM"/>
    <property type="match status" value="1"/>
</dbReference>
<keyword evidence="10" id="KW-1185">Reference proteome</keyword>
<gene>
    <name evidence="7" type="primary">recR</name>
    <name evidence="9" type="ORF">CLV32_1623</name>
</gene>
<feature type="zinc finger region" description="C4-type" evidence="7">
    <location>
        <begin position="58"/>
        <end position="73"/>
    </location>
</feature>
<dbReference type="Pfam" id="PF21176">
    <property type="entry name" value="RecR_HhH"/>
    <property type="match status" value="1"/>
</dbReference>
<dbReference type="GO" id="GO:0008270">
    <property type="term" value="F:zinc ion binding"/>
    <property type="evidence" value="ECO:0007669"/>
    <property type="project" value="UniProtKB-KW"/>
</dbReference>
<name>A0A4R6IL18_9SPHI</name>
<evidence type="ECO:0000256" key="3">
    <source>
        <dbReference type="ARBA" id="ARBA00022771"/>
    </source>
</evidence>
<dbReference type="OrthoDB" id="9802672at2"/>
<dbReference type="Pfam" id="PF13662">
    <property type="entry name" value="Toprim_4"/>
    <property type="match status" value="1"/>
</dbReference>
<keyword evidence="5 7" id="KW-0233">DNA recombination</keyword>
<dbReference type="InterPro" id="IPR023627">
    <property type="entry name" value="Rcmb_RecR"/>
</dbReference>
<dbReference type="Gene3D" id="3.30.60.80">
    <property type="match status" value="1"/>
</dbReference>
<evidence type="ECO:0000313" key="10">
    <source>
        <dbReference type="Proteomes" id="UP000295499"/>
    </source>
</evidence>
<proteinExistence type="inferred from homology"/>
<dbReference type="InterPro" id="IPR015967">
    <property type="entry name" value="Rcmb_RecR_Znf"/>
</dbReference>
<dbReference type="InterPro" id="IPR006171">
    <property type="entry name" value="TOPRIM_dom"/>
</dbReference>
<evidence type="ECO:0000259" key="8">
    <source>
        <dbReference type="PROSITE" id="PS50880"/>
    </source>
</evidence>
<keyword evidence="2 7" id="KW-0227">DNA damage</keyword>
<comment type="function">
    <text evidence="7">May play a role in DNA repair. It seems to be involved in an RecBC-independent recombinational process of DNA repair. It may act with RecF and RecO.</text>
</comment>
<evidence type="ECO:0000256" key="7">
    <source>
        <dbReference type="HAMAP-Rule" id="MF_00017"/>
    </source>
</evidence>
<accession>A0A4R6IL18</accession>
<evidence type="ECO:0000256" key="6">
    <source>
        <dbReference type="ARBA" id="ARBA00023204"/>
    </source>
</evidence>
<protein>
    <recommendedName>
        <fullName evidence="7">Recombination protein RecR</fullName>
    </recommendedName>
</protein>
<reference evidence="9 10" key="1">
    <citation type="submission" date="2019-03" db="EMBL/GenBank/DDBJ databases">
        <title>Genomic Encyclopedia of Archaeal and Bacterial Type Strains, Phase II (KMG-II): from individual species to whole genera.</title>
        <authorList>
            <person name="Goeker M."/>
        </authorList>
    </citation>
    <scope>NUCLEOTIDE SEQUENCE [LARGE SCALE GENOMIC DNA]</scope>
    <source>
        <strain evidence="9 10">DSM 19034</strain>
    </source>
</reference>
<dbReference type="RefSeq" id="WP_133554176.1">
    <property type="nucleotide sequence ID" value="NZ_SNWM01000002.1"/>
</dbReference>
<keyword evidence="6 7" id="KW-0234">DNA repair</keyword>